<accession>A0A371IE29</accession>
<sequence>MKRPQFDLKIKKVARKNRKAKKDMTRNHDNRRNYGEDPPKEMLQDYFIPTIKEVRMGSSGILSSMKDLACERIIDFIFGYSTTKV</sequence>
<comment type="caution">
    <text evidence="2">The sequence shown here is derived from an EMBL/GenBank/DDBJ whole genome shotgun (WGS) entry which is preliminary data.</text>
</comment>
<gene>
    <name evidence="2" type="ORF">CR513_01799</name>
</gene>
<evidence type="ECO:0000256" key="1">
    <source>
        <dbReference type="SAM" id="MobiDB-lite"/>
    </source>
</evidence>
<protein>
    <submittedName>
        <fullName evidence="2">Uncharacterized protein</fullName>
    </submittedName>
</protein>
<keyword evidence="3" id="KW-1185">Reference proteome</keyword>
<evidence type="ECO:0000313" key="2">
    <source>
        <dbReference type="EMBL" id="RDY13306.1"/>
    </source>
</evidence>
<reference evidence="2" key="1">
    <citation type="submission" date="2018-05" db="EMBL/GenBank/DDBJ databases">
        <title>Draft genome of Mucuna pruriens seed.</title>
        <authorList>
            <person name="Nnadi N.E."/>
            <person name="Vos R."/>
            <person name="Hasami M.H."/>
            <person name="Devisetty U.K."/>
            <person name="Aguiy J.C."/>
        </authorList>
    </citation>
    <scope>NUCLEOTIDE SEQUENCE [LARGE SCALE GENOMIC DNA]</scope>
    <source>
        <strain evidence="2">JCA_2017</strain>
    </source>
</reference>
<name>A0A371IE29_MUCPR</name>
<feature type="non-terminal residue" evidence="2">
    <location>
        <position position="1"/>
    </location>
</feature>
<feature type="region of interest" description="Disordered" evidence="1">
    <location>
        <begin position="16"/>
        <end position="41"/>
    </location>
</feature>
<dbReference type="AlphaFoldDB" id="A0A371IE29"/>
<organism evidence="2 3">
    <name type="scientific">Mucuna pruriens</name>
    <name type="common">Velvet bean</name>
    <name type="synonym">Dolichos pruriens</name>
    <dbReference type="NCBI Taxonomy" id="157652"/>
    <lineage>
        <taxon>Eukaryota</taxon>
        <taxon>Viridiplantae</taxon>
        <taxon>Streptophyta</taxon>
        <taxon>Embryophyta</taxon>
        <taxon>Tracheophyta</taxon>
        <taxon>Spermatophyta</taxon>
        <taxon>Magnoliopsida</taxon>
        <taxon>eudicotyledons</taxon>
        <taxon>Gunneridae</taxon>
        <taxon>Pentapetalae</taxon>
        <taxon>rosids</taxon>
        <taxon>fabids</taxon>
        <taxon>Fabales</taxon>
        <taxon>Fabaceae</taxon>
        <taxon>Papilionoideae</taxon>
        <taxon>50 kb inversion clade</taxon>
        <taxon>NPAAA clade</taxon>
        <taxon>indigoferoid/millettioid clade</taxon>
        <taxon>Phaseoleae</taxon>
        <taxon>Mucuna</taxon>
    </lineage>
</organism>
<dbReference type="EMBL" id="QJKJ01000299">
    <property type="protein sequence ID" value="RDY13306.1"/>
    <property type="molecule type" value="Genomic_DNA"/>
</dbReference>
<proteinExistence type="predicted"/>
<dbReference type="Proteomes" id="UP000257109">
    <property type="component" value="Unassembled WGS sequence"/>
</dbReference>
<feature type="compositionally biased region" description="Basic and acidic residues" evidence="1">
    <location>
        <begin position="22"/>
        <end position="41"/>
    </location>
</feature>
<evidence type="ECO:0000313" key="3">
    <source>
        <dbReference type="Proteomes" id="UP000257109"/>
    </source>
</evidence>